<gene>
    <name evidence="1" type="ORF">CcarbDRAFT_3010</name>
</gene>
<protein>
    <submittedName>
        <fullName evidence="1">Nitroreductase</fullName>
    </submittedName>
</protein>
<proteinExistence type="predicted"/>
<reference evidence="1 2" key="1">
    <citation type="submission" date="2009-06" db="EMBL/GenBank/DDBJ databases">
        <title>The draft genome of Clostridium carboxidivorans P7.</title>
        <authorList>
            <consortium name="US DOE Joint Genome Institute (JGI-PGF)"/>
            <person name="Lucas S."/>
            <person name="Copeland A."/>
            <person name="Lapidus A."/>
            <person name="Glavina del Rio T."/>
            <person name="Tice H."/>
            <person name="Bruce D."/>
            <person name="Goodwin L."/>
            <person name="Pitluck S."/>
            <person name="Larimer F."/>
            <person name="Land M.L."/>
            <person name="Hauser L."/>
            <person name="Hemme C.L."/>
        </authorList>
    </citation>
    <scope>NUCLEOTIDE SEQUENCE [LARGE SCALE GENOMIC DNA]</scope>
    <source>
        <strain evidence="1 2">P7</strain>
    </source>
</reference>
<sequence>MNKGKLQRELLKAKFNLLKDIETDQKQKLPQPLLQKSVKEDEEIIILPKVDRNVIVKRDIFDCIMDRSSNRVYTEESLSLEELSFLFMEHSGSKKSCRKSKFCDF</sequence>
<dbReference type="EMBL" id="ACVI01000051">
    <property type="protein sequence ID" value="EET86522.1"/>
    <property type="molecule type" value="Genomic_DNA"/>
</dbReference>
<accession>C6PW43</accession>
<dbReference type="RefSeq" id="WP_007061895.1">
    <property type="nucleotide sequence ID" value="NZ_ACVI01000051.1"/>
</dbReference>
<evidence type="ECO:0000313" key="1">
    <source>
        <dbReference type="EMBL" id="EET86522.1"/>
    </source>
</evidence>
<comment type="caution">
    <text evidence="1">The sequence shown here is derived from an EMBL/GenBank/DDBJ whole genome shotgun (WGS) entry which is preliminary data.</text>
</comment>
<keyword evidence="2" id="KW-1185">Reference proteome</keyword>
<dbReference type="AlphaFoldDB" id="C6PW43"/>
<dbReference type="Proteomes" id="UP000004198">
    <property type="component" value="Unassembled WGS sequence"/>
</dbReference>
<dbReference type="eggNOG" id="COG0778">
    <property type="taxonomic scope" value="Bacteria"/>
</dbReference>
<evidence type="ECO:0000313" key="2">
    <source>
        <dbReference type="Proteomes" id="UP000004198"/>
    </source>
</evidence>
<organism evidence="1 2">
    <name type="scientific">Clostridium carboxidivorans P7</name>
    <dbReference type="NCBI Taxonomy" id="536227"/>
    <lineage>
        <taxon>Bacteria</taxon>
        <taxon>Bacillati</taxon>
        <taxon>Bacillota</taxon>
        <taxon>Clostridia</taxon>
        <taxon>Eubacteriales</taxon>
        <taxon>Clostridiaceae</taxon>
        <taxon>Clostridium</taxon>
    </lineage>
</organism>
<name>C6PW43_9CLOT</name>